<dbReference type="PANTHER" id="PTHR13878">
    <property type="entry name" value="GULONOLACTONE OXIDASE"/>
    <property type="match status" value="1"/>
</dbReference>
<dbReference type="AlphaFoldDB" id="W3X1K6"/>
<dbReference type="GO" id="GO:0016491">
    <property type="term" value="F:oxidoreductase activity"/>
    <property type="evidence" value="ECO:0007669"/>
    <property type="project" value="UniProtKB-KW"/>
</dbReference>
<sequence length="605" mass="65435">MQCSLKTTLLAILLAVQGRVCTTYQIPLTGPRNDIPPIDRVSVADWKALNRSVGGRLFANLPVGLPCHDNFNGGPRQPDIAACMEAILNRSNMTFLSTTPAGYAQGNWDICQSTRVGCSLSLRSSLSDSSEACTQANLPSYYVDVRQVGDIRTVFNFANKHAVPIVVKNSGHDYQGRSAGPGSISLWVHNYKPAISLDLSFVPEGCDGSTGDVVTFGTGHSFDEIYTFAHQHNVTIVGASSGTVAPAGGWIAGGGYSNLSPAYGLGVDNVRQIRVVLPNGTYTVANSCTNRDLFFALRGGGGGTFGVVTEMSMRALPRIAALQWAYVAFRDLSVAGQRRLLDVLARNAEVWFDAGWGGRASPAGPRPDGIYSVQLLNPRISSRDAEVSLRPLLDLANHMGGRVSLETYPSFYDLYARHVRGWDSPSGSVGFARASRLIPRSSFTREANRSALLDTILDTATQAQLGVTIHLVAPSRGVQDIGDSAVTTAWRRSLWHLVYTAAWDATSATADEVQDEFWGVSRAMDPVRRLTPQGGAYFNEADLFEPEPARAFWAKDNYAQLLQIKDSLDPNRILQVHSGVGSDHGGELFKCYPSASRREGSEVEL</sequence>
<dbReference type="InterPro" id="IPR050432">
    <property type="entry name" value="FAD-linked_Oxidoreductases_BP"/>
</dbReference>
<keyword evidence="6" id="KW-1185">Reference proteome</keyword>
<dbReference type="Pfam" id="PF08031">
    <property type="entry name" value="BBE"/>
    <property type="match status" value="1"/>
</dbReference>
<dbReference type="Gene3D" id="3.30.465.10">
    <property type="match status" value="2"/>
</dbReference>
<feature type="domain" description="FAD-binding PCMH-type" evidence="4">
    <location>
        <begin position="135"/>
        <end position="318"/>
    </location>
</feature>
<dbReference type="OMA" id="DERHECY"/>
<dbReference type="InterPro" id="IPR036318">
    <property type="entry name" value="FAD-bd_PCMH-like_sf"/>
</dbReference>
<dbReference type="HOGENOM" id="CLU_018354_4_4_1"/>
<protein>
    <recommendedName>
        <fullName evidence="4">FAD-binding PCMH-type domain-containing protein</fullName>
    </recommendedName>
</protein>
<dbReference type="RefSeq" id="XP_007835872.1">
    <property type="nucleotide sequence ID" value="XM_007837681.1"/>
</dbReference>
<evidence type="ECO:0000256" key="1">
    <source>
        <dbReference type="ARBA" id="ARBA00005466"/>
    </source>
</evidence>
<feature type="signal peptide" evidence="3">
    <location>
        <begin position="1"/>
        <end position="18"/>
    </location>
</feature>
<dbReference type="SUPFAM" id="SSF56176">
    <property type="entry name" value="FAD-binding/transporter-associated domain-like"/>
    <property type="match status" value="1"/>
</dbReference>
<reference evidence="6" key="1">
    <citation type="journal article" date="2015" name="BMC Genomics">
        <title>Genomic and transcriptomic analysis of the endophytic fungus Pestalotiopsis fici reveals its lifestyle and high potential for synthesis of natural products.</title>
        <authorList>
            <person name="Wang X."/>
            <person name="Zhang X."/>
            <person name="Liu L."/>
            <person name="Xiang M."/>
            <person name="Wang W."/>
            <person name="Sun X."/>
            <person name="Che Y."/>
            <person name="Guo L."/>
            <person name="Liu G."/>
            <person name="Guo L."/>
            <person name="Wang C."/>
            <person name="Yin W.B."/>
            <person name="Stadler M."/>
            <person name="Zhang X."/>
            <person name="Liu X."/>
        </authorList>
    </citation>
    <scope>NUCLEOTIDE SEQUENCE [LARGE SCALE GENOMIC DNA]</scope>
    <source>
        <strain evidence="6">W106-1 / CGMCC3.15140</strain>
    </source>
</reference>
<dbReference type="InterPro" id="IPR016169">
    <property type="entry name" value="FAD-bd_PCMH_sub2"/>
</dbReference>
<keyword evidence="3" id="KW-0732">Signal</keyword>
<dbReference type="PANTHER" id="PTHR13878:SF91">
    <property type="entry name" value="FAD BINDING DOMAIN PROTEIN (AFU_ORTHOLOGUE AFUA_6G12070)-RELATED"/>
    <property type="match status" value="1"/>
</dbReference>
<accession>W3X1K6</accession>
<dbReference type="OrthoDB" id="9983560at2759"/>
<dbReference type="Pfam" id="PF01565">
    <property type="entry name" value="FAD_binding_4"/>
    <property type="match status" value="1"/>
</dbReference>
<dbReference type="KEGG" id="pfy:PFICI_09100"/>
<dbReference type="GeneID" id="19274113"/>
<dbReference type="InParanoid" id="W3X1K6"/>
<gene>
    <name evidence="5" type="ORF">PFICI_09100</name>
</gene>
<evidence type="ECO:0000313" key="5">
    <source>
        <dbReference type="EMBL" id="ETS79247.1"/>
    </source>
</evidence>
<evidence type="ECO:0000256" key="2">
    <source>
        <dbReference type="ARBA" id="ARBA00023002"/>
    </source>
</evidence>
<dbReference type="Proteomes" id="UP000030651">
    <property type="component" value="Unassembled WGS sequence"/>
</dbReference>
<dbReference type="InterPro" id="IPR012951">
    <property type="entry name" value="BBE"/>
</dbReference>
<evidence type="ECO:0000256" key="3">
    <source>
        <dbReference type="SAM" id="SignalP"/>
    </source>
</evidence>
<dbReference type="InterPro" id="IPR016166">
    <property type="entry name" value="FAD-bd_PCMH"/>
</dbReference>
<dbReference type="EMBL" id="KI912114">
    <property type="protein sequence ID" value="ETS79247.1"/>
    <property type="molecule type" value="Genomic_DNA"/>
</dbReference>
<comment type="similarity">
    <text evidence="1">Belongs to the oxygen-dependent FAD-linked oxidoreductase family.</text>
</comment>
<evidence type="ECO:0000313" key="6">
    <source>
        <dbReference type="Proteomes" id="UP000030651"/>
    </source>
</evidence>
<dbReference type="Gene3D" id="3.40.462.20">
    <property type="match status" value="1"/>
</dbReference>
<dbReference type="eggNOG" id="ENOG502QU1B">
    <property type="taxonomic scope" value="Eukaryota"/>
</dbReference>
<dbReference type="PROSITE" id="PS51387">
    <property type="entry name" value="FAD_PCMH"/>
    <property type="match status" value="1"/>
</dbReference>
<name>W3X1K6_PESFW</name>
<organism evidence="5 6">
    <name type="scientific">Pestalotiopsis fici (strain W106-1 / CGMCC3.15140)</name>
    <dbReference type="NCBI Taxonomy" id="1229662"/>
    <lineage>
        <taxon>Eukaryota</taxon>
        <taxon>Fungi</taxon>
        <taxon>Dikarya</taxon>
        <taxon>Ascomycota</taxon>
        <taxon>Pezizomycotina</taxon>
        <taxon>Sordariomycetes</taxon>
        <taxon>Xylariomycetidae</taxon>
        <taxon>Amphisphaeriales</taxon>
        <taxon>Sporocadaceae</taxon>
        <taxon>Pestalotiopsis</taxon>
    </lineage>
</organism>
<proteinExistence type="inferred from homology"/>
<evidence type="ECO:0000259" key="4">
    <source>
        <dbReference type="PROSITE" id="PS51387"/>
    </source>
</evidence>
<dbReference type="InterPro" id="IPR006094">
    <property type="entry name" value="Oxid_FAD_bind_N"/>
</dbReference>
<keyword evidence="2" id="KW-0560">Oxidoreductase</keyword>
<dbReference type="GO" id="GO:0071949">
    <property type="term" value="F:FAD binding"/>
    <property type="evidence" value="ECO:0007669"/>
    <property type="project" value="InterPro"/>
</dbReference>
<feature type="chain" id="PRO_5004834121" description="FAD-binding PCMH-type domain-containing protein" evidence="3">
    <location>
        <begin position="19"/>
        <end position="605"/>
    </location>
</feature>